<sequence length="166" mass="17807">MSGPTLEICNRATPPSPAMPAPSAKAMVSMREVGTPTQPAIARFWVTARTNMPSRVLFISTQTRNSTNSAKPMMITRFHGRIRLGRSSTPPDIQLGLATSTFCAPNSTRAAWIRISDRPQVASRVSSVRPYSQRITVRSISTPTAAAAKKATGIAAGRYQSTCSGK</sequence>
<organism evidence="2">
    <name type="scientific">bioreactor metagenome</name>
    <dbReference type="NCBI Taxonomy" id="1076179"/>
    <lineage>
        <taxon>unclassified sequences</taxon>
        <taxon>metagenomes</taxon>
        <taxon>ecological metagenomes</taxon>
    </lineage>
</organism>
<dbReference type="AlphaFoldDB" id="A0A645FKY8"/>
<gene>
    <name evidence="2" type="ORF">SDC9_162406</name>
</gene>
<reference evidence="2" key="1">
    <citation type="submission" date="2019-08" db="EMBL/GenBank/DDBJ databases">
        <authorList>
            <person name="Kucharzyk K."/>
            <person name="Murdoch R.W."/>
            <person name="Higgins S."/>
            <person name="Loffler F."/>
        </authorList>
    </citation>
    <scope>NUCLEOTIDE SEQUENCE</scope>
</reference>
<proteinExistence type="predicted"/>
<dbReference type="EMBL" id="VSSQ01061784">
    <property type="protein sequence ID" value="MPN15077.1"/>
    <property type="molecule type" value="Genomic_DNA"/>
</dbReference>
<feature type="region of interest" description="Disordered" evidence="1">
    <location>
        <begin position="1"/>
        <end position="20"/>
    </location>
</feature>
<comment type="caution">
    <text evidence="2">The sequence shown here is derived from an EMBL/GenBank/DDBJ whole genome shotgun (WGS) entry which is preliminary data.</text>
</comment>
<evidence type="ECO:0000313" key="2">
    <source>
        <dbReference type="EMBL" id="MPN15077.1"/>
    </source>
</evidence>
<protein>
    <submittedName>
        <fullName evidence="2">Uncharacterized protein</fullName>
    </submittedName>
</protein>
<evidence type="ECO:0000256" key="1">
    <source>
        <dbReference type="SAM" id="MobiDB-lite"/>
    </source>
</evidence>
<name>A0A645FKY8_9ZZZZ</name>
<accession>A0A645FKY8</accession>